<name>A0A2J8LVC1_PANTR</name>
<sequence>QDTAGKHSHHHRPLGLRVPPGGGTHAAAVHPALVHVPQEHQGQRGEGLSLPRHLHDDRCQPGGRCAASWVSPKDDLRDMFYKILHGFKDQVGEDNWQQFSEQFPPLLKERLAAFYGV</sequence>
<dbReference type="SMR" id="A0A2J8LVC1"/>
<dbReference type="InterPro" id="IPR011989">
    <property type="entry name" value="ARM-like"/>
</dbReference>
<dbReference type="Gene3D" id="1.25.10.10">
    <property type="entry name" value="Leucine-rich Repeat Variant"/>
    <property type="match status" value="1"/>
</dbReference>
<feature type="compositionally biased region" description="Low complexity" evidence="1">
    <location>
        <begin position="15"/>
        <end position="26"/>
    </location>
</feature>
<feature type="non-terminal residue" evidence="2">
    <location>
        <position position="1"/>
    </location>
</feature>
<gene>
    <name evidence="2" type="ORF">CK820_G0026383</name>
</gene>
<feature type="region of interest" description="Disordered" evidence="1">
    <location>
        <begin position="1"/>
        <end position="26"/>
    </location>
</feature>
<evidence type="ECO:0000313" key="2">
    <source>
        <dbReference type="EMBL" id="PNI51233.1"/>
    </source>
</evidence>
<reference evidence="2 3" key="1">
    <citation type="submission" date="2017-12" db="EMBL/GenBank/DDBJ databases">
        <title>High-resolution comparative analysis of great ape genomes.</title>
        <authorList>
            <person name="Pollen A."/>
            <person name="Hastie A."/>
            <person name="Hormozdiari F."/>
            <person name="Dougherty M."/>
            <person name="Liu R."/>
            <person name="Chaisson M."/>
            <person name="Hoppe E."/>
            <person name="Hill C."/>
            <person name="Pang A."/>
            <person name="Hillier L."/>
            <person name="Baker C."/>
            <person name="Armstrong J."/>
            <person name="Shendure J."/>
            <person name="Paten B."/>
            <person name="Wilson R."/>
            <person name="Chao H."/>
            <person name="Schneider V."/>
            <person name="Ventura M."/>
            <person name="Kronenberg Z."/>
            <person name="Murali S."/>
            <person name="Gordon D."/>
            <person name="Cantsilieris S."/>
            <person name="Munson K."/>
            <person name="Nelson B."/>
            <person name="Raja A."/>
            <person name="Underwood J."/>
            <person name="Diekhans M."/>
            <person name="Fiddes I."/>
            <person name="Haussler D."/>
            <person name="Eichler E."/>
        </authorList>
    </citation>
    <scope>NUCLEOTIDE SEQUENCE [LARGE SCALE GENOMIC DNA]</scope>
    <source>
        <strain evidence="2">Yerkes chimp pedigree #C0471</strain>
    </source>
</reference>
<organism evidence="2 3">
    <name type="scientific">Pan troglodytes</name>
    <name type="common">Chimpanzee</name>
    <dbReference type="NCBI Taxonomy" id="9598"/>
    <lineage>
        <taxon>Eukaryota</taxon>
        <taxon>Metazoa</taxon>
        <taxon>Chordata</taxon>
        <taxon>Craniata</taxon>
        <taxon>Vertebrata</taxon>
        <taxon>Euteleostomi</taxon>
        <taxon>Mammalia</taxon>
        <taxon>Eutheria</taxon>
        <taxon>Euarchontoglires</taxon>
        <taxon>Primates</taxon>
        <taxon>Haplorrhini</taxon>
        <taxon>Catarrhini</taxon>
        <taxon>Hominidae</taxon>
        <taxon>Pan</taxon>
    </lineage>
</organism>
<comment type="caution">
    <text evidence="2">The sequence shown here is derived from an EMBL/GenBank/DDBJ whole genome shotgun (WGS) entry which is preliminary data.</text>
</comment>
<dbReference type="Proteomes" id="UP000236370">
    <property type="component" value="Unassembled WGS sequence"/>
</dbReference>
<accession>A0A2J8LVC1</accession>
<protein>
    <submittedName>
        <fullName evidence="2">TNPO2 isoform 18</fullName>
    </submittedName>
</protein>
<dbReference type="EMBL" id="NBAG03000278">
    <property type="protein sequence ID" value="PNI51233.1"/>
    <property type="molecule type" value="Genomic_DNA"/>
</dbReference>
<evidence type="ECO:0000313" key="3">
    <source>
        <dbReference type="Proteomes" id="UP000236370"/>
    </source>
</evidence>
<dbReference type="AlphaFoldDB" id="A0A2J8LVC1"/>
<feature type="compositionally biased region" description="Basic residues" evidence="1">
    <location>
        <begin position="1"/>
        <end position="14"/>
    </location>
</feature>
<evidence type="ECO:0000256" key="1">
    <source>
        <dbReference type="SAM" id="MobiDB-lite"/>
    </source>
</evidence>
<proteinExistence type="predicted"/>